<dbReference type="Gene3D" id="3.30.420.40">
    <property type="match status" value="2"/>
</dbReference>
<gene>
    <name evidence="2" type="ORF">C7B45_14980</name>
</gene>
<sequence>MKQFIAIDVGGTKIAVGVGSEDGVLGAAKFIATNVTWSQGQVLDEVAGVVRDLRQAAQLGPDDVTWVGLGTPGPLDGPILLAASNLHGWQGLNWQTGLESRLGLSVAVANDATAAGLGEWLYGGGRGTKDCLYVTVSTGIGAGIVTNGRLYVGARGNAGEFGHIVMKPDGAVCAAGHRGCLETLASGTAIRRDARERQGNSPYLSQLAAIETKDVFAGYVKGDQVCQDIVDQAADHLALGLSYLVDLFNPEVIVLGGGVGTHAPQAYWQRLEQGISTWALPALAQAVRLVPAQLGEDSGLLGALAVAVMAQRHQTV</sequence>
<dbReference type="PROSITE" id="PS01125">
    <property type="entry name" value="ROK"/>
    <property type="match status" value="1"/>
</dbReference>
<dbReference type="SUPFAM" id="SSF53067">
    <property type="entry name" value="Actin-like ATPase domain"/>
    <property type="match status" value="1"/>
</dbReference>
<dbReference type="InterPro" id="IPR043129">
    <property type="entry name" value="ATPase_NBD"/>
</dbReference>
<dbReference type="InterPro" id="IPR000600">
    <property type="entry name" value="ROK"/>
</dbReference>
<evidence type="ECO:0000313" key="2">
    <source>
        <dbReference type="EMBL" id="PSR20430.1"/>
    </source>
</evidence>
<comment type="caution">
    <text evidence="2">The sequence shown here is derived from an EMBL/GenBank/DDBJ whole genome shotgun (WGS) entry which is preliminary data.</text>
</comment>
<organism evidence="2 3">
    <name type="scientific">Sulfobacillus acidophilus</name>
    <dbReference type="NCBI Taxonomy" id="53633"/>
    <lineage>
        <taxon>Bacteria</taxon>
        <taxon>Bacillati</taxon>
        <taxon>Bacillota</taxon>
        <taxon>Clostridia</taxon>
        <taxon>Eubacteriales</taxon>
        <taxon>Clostridiales Family XVII. Incertae Sedis</taxon>
        <taxon>Sulfobacillus</taxon>
    </lineage>
</organism>
<evidence type="ECO:0000313" key="3">
    <source>
        <dbReference type="Proteomes" id="UP000241848"/>
    </source>
</evidence>
<accession>A0A2T2WDY1</accession>
<name>A0A2T2WDY1_9FIRM</name>
<dbReference type="EMBL" id="PXYV01000063">
    <property type="protein sequence ID" value="PSR20430.1"/>
    <property type="molecule type" value="Genomic_DNA"/>
</dbReference>
<dbReference type="PANTHER" id="PTHR18964:SF149">
    <property type="entry name" value="BIFUNCTIONAL UDP-N-ACETYLGLUCOSAMINE 2-EPIMERASE_N-ACETYLMANNOSAMINE KINASE"/>
    <property type="match status" value="1"/>
</dbReference>
<dbReference type="PANTHER" id="PTHR18964">
    <property type="entry name" value="ROK (REPRESSOR, ORF, KINASE) FAMILY"/>
    <property type="match status" value="1"/>
</dbReference>
<proteinExistence type="inferred from homology"/>
<protein>
    <submittedName>
        <fullName evidence="2">ROK family protein</fullName>
    </submittedName>
</protein>
<dbReference type="InterPro" id="IPR049874">
    <property type="entry name" value="ROK_cs"/>
</dbReference>
<dbReference type="Proteomes" id="UP000241848">
    <property type="component" value="Unassembled WGS sequence"/>
</dbReference>
<dbReference type="AlphaFoldDB" id="A0A2T2WDY1"/>
<comment type="similarity">
    <text evidence="1">Belongs to the ROK (NagC/XylR) family.</text>
</comment>
<dbReference type="Pfam" id="PF00480">
    <property type="entry name" value="ROK"/>
    <property type="match status" value="1"/>
</dbReference>
<reference evidence="2 3" key="1">
    <citation type="journal article" date="2014" name="BMC Genomics">
        <title>Comparison of environmental and isolate Sulfobacillus genomes reveals diverse carbon, sulfur, nitrogen, and hydrogen metabolisms.</title>
        <authorList>
            <person name="Justice N.B."/>
            <person name="Norman A."/>
            <person name="Brown C.T."/>
            <person name="Singh A."/>
            <person name="Thomas B.C."/>
            <person name="Banfield J.F."/>
        </authorList>
    </citation>
    <scope>NUCLEOTIDE SEQUENCE [LARGE SCALE GENOMIC DNA]</scope>
    <source>
        <strain evidence="2">AMDSBA3</strain>
    </source>
</reference>
<evidence type="ECO:0000256" key="1">
    <source>
        <dbReference type="ARBA" id="ARBA00006479"/>
    </source>
</evidence>